<evidence type="ECO:0000313" key="3">
    <source>
        <dbReference type="Proteomes" id="UP000190037"/>
    </source>
</evidence>
<name>A0A1T3P8S1_9ACTN</name>
<proteinExistence type="predicted"/>
<comment type="caution">
    <text evidence="2">The sequence shown here is derived from an EMBL/GenBank/DDBJ whole genome shotgun (WGS) entry which is preliminary data.</text>
</comment>
<accession>A0A1T3P8S1</accession>
<evidence type="ECO:0000313" key="2">
    <source>
        <dbReference type="EMBL" id="OPC85351.1"/>
    </source>
</evidence>
<evidence type="ECO:0000259" key="1">
    <source>
        <dbReference type="Pfam" id="PF09511"/>
    </source>
</evidence>
<keyword evidence="3" id="KW-1185">Reference proteome</keyword>
<dbReference type="InterPro" id="IPR019039">
    <property type="entry name" value="T4-Rnl1-like_N"/>
</dbReference>
<sequence>MCLADLFPLADLEAEIASGHVTRKRHPELPLSIHTYAPACQYENHWNPVTMRCRGLVADDNGRIVALPFPKIFLASMHTQGHPFAPPLPAGAPFEVYDKVDGSLGIVFHYGGRWHAATKGSFSSAQALWAQARIDTSDTGDLDPAVTYLAEIVHPGNRIVVDYGESKDLVLLGAYRPFDGTEVELREVAPHWSRIGSVVRSWGSRQSFAALDGLEGLAAVNHSMDGRPVSGLAAEGYVVRFASGLRAKIKYADYLTLHKLYTGTSERTVWEALASGRDIGELFDRIPDEFRDWVDDVANRLTARADAWIANAVAAHKAIGTCPDRRTFAERAKDSPYRAALFMLLDGRDIRPLAWKQVRPAGPTAFTTSDQE</sequence>
<dbReference type="Pfam" id="PF09511">
    <property type="entry name" value="RNA_lig_T4_1"/>
    <property type="match status" value="1"/>
</dbReference>
<protein>
    <recommendedName>
        <fullName evidence="1">T4 RNA ligase 1-like N-terminal domain-containing protein</fullName>
    </recommendedName>
</protein>
<dbReference type="EMBL" id="MWQN01000001">
    <property type="protein sequence ID" value="OPC85351.1"/>
    <property type="molecule type" value="Genomic_DNA"/>
</dbReference>
<dbReference type="OrthoDB" id="1310645at2"/>
<organism evidence="2 3">
    <name type="scientific">Embleya scabrispora</name>
    <dbReference type="NCBI Taxonomy" id="159449"/>
    <lineage>
        <taxon>Bacteria</taxon>
        <taxon>Bacillati</taxon>
        <taxon>Actinomycetota</taxon>
        <taxon>Actinomycetes</taxon>
        <taxon>Kitasatosporales</taxon>
        <taxon>Streptomycetaceae</taxon>
        <taxon>Embleya</taxon>
    </lineage>
</organism>
<reference evidence="2 3" key="1">
    <citation type="submission" date="2017-03" db="EMBL/GenBank/DDBJ databases">
        <title>Draft genome sequence of Streptomyces scabrisporus NF3, endophyte isolated from Amphipterygium adstringens.</title>
        <authorList>
            <person name="Vazquez M."/>
            <person name="Ceapa C.D."/>
            <person name="Rodriguez Luna D."/>
            <person name="Sanchez Esquivel S."/>
        </authorList>
    </citation>
    <scope>NUCLEOTIDE SEQUENCE [LARGE SCALE GENOMIC DNA]</scope>
    <source>
        <strain evidence="2 3">NF3</strain>
    </source>
</reference>
<gene>
    <name evidence="2" type="ORF">B4N89_27565</name>
</gene>
<dbReference type="STRING" id="159449.B4N89_27565"/>
<dbReference type="AlphaFoldDB" id="A0A1T3P8S1"/>
<dbReference type="Proteomes" id="UP000190037">
    <property type="component" value="Unassembled WGS sequence"/>
</dbReference>
<feature type="domain" description="T4 RNA ligase 1-like N-terminal" evidence="1">
    <location>
        <begin position="53"/>
        <end position="246"/>
    </location>
</feature>